<dbReference type="Proteomes" id="UP001433268">
    <property type="component" value="Unassembled WGS sequence"/>
</dbReference>
<proteinExistence type="predicted"/>
<organism evidence="2 3">
    <name type="scientific">Apiospora hydei</name>
    <dbReference type="NCBI Taxonomy" id="1337664"/>
    <lineage>
        <taxon>Eukaryota</taxon>
        <taxon>Fungi</taxon>
        <taxon>Dikarya</taxon>
        <taxon>Ascomycota</taxon>
        <taxon>Pezizomycotina</taxon>
        <taxon>Sordariomycetes</taxon>
        <taxon>Xylariomycetidae</taxon>
        <taxon>Amphisphaeriales</taxon>
        <taxon>Apiosporaceae</taxon>
        <taxon>Apiospora</taxon>
    </lineage>
</organism>
<dbReference type="EMBL" id="JAQQWN010000007">
    <property type="protein sequence ID" value="KAK8075438.1"/>
    <property type="molecule type" value="Genomic_DNA"/>
</dbReference>
<name>A0ABR1W004_9PEZI</name>
<evidence type="ECO:0000256" key="1">
    <source>
        <dbReference type="SAM" id="MobiDB-lite"/>
    </source>
</evidence>
<accession>A0ABR1W004</accession>
<evidence type="ECO:0000313" key="3">
    <source>
        <dbReference type="Proteomes" id="UP001433268"/>
    </source>
</evidence>
<dbReference type="RefSeq" id="XP_066666378.1">
    <property type="nucleotide sequence ID" value="XM_066814416.1"/>
</dbReference>
<dbReference type="GeneID" id="92047476"/>
<protein>
    <submittedName>
        <fullName evidence="2">Uncharacterized protein</fullName>
    </submittedName>
</protein>
<comment type="caution">
    <text evidence="2">The sequence shown here is derived from an EMBL/GenBank/DDBJ whole genome shotgun (WGS) entry which is preliminary data.</text>
</comment>
<sequence length="184" mass="19450">MSRTICLPHVFPSPRPISISSAYKFDDTIQIFEHISVASEHNISEDSGAAPASTEALGASPIKRHGPSTATPSSEDGKAGDAGQMTVACFEAMLKPAAELTYRSKQGYAWKSDPPQANQGQQPTAIPNPRMKKGNEGDTKPDIHTGSGEENTAASPRKKLPTLEELRKRSASKPGAAGVSSAEH</sequence>
<feature type="compositionally biased region" description="Basic and acidic residues" evidence="1">
    <location>
        <begin position="133"/>
        <end position="143"/>
    </location>
</feature>
<feature type="compositionally biased region" description="Polar residues" evidence="1">
    <location>
        <begin position="115"/>
        <end position="125"/>
    </location>
</feature>
<keyword evidence="3" id="KW-1185">Reference proteome</keyword>
<feature type="region of interest" description="Disordered" evidence="1">
    <location>
        <begin position="43"/>
        <end position="82"/>
    </location>
</feature>
<gene>
    <name evidence="2" type="ORF">PG997_010101</name>
</gene>
<reference evidence="2 3" key="1">
    <citation type="submission" date="2023-01" db="EMBL/GenBank/DDBJ databases">
        <title>Analysis of 21 Apiospora genomes using comparative genomics revels a genus with tremendous synthesis potential of carbohydrate active enzymes and secondary metabolites.</title>
        <authorList>
            <person name="Sorensen T."/>
        </authorList>
    </citation>
    <scope>NUCLEOTIDE SEQUENCE [LARGE SCALE GENOMIC DNA]</scope>
    <source>
        <strain evidence="2 3">CBS 114990</strain>
    </source>
</reference>
<evidence type="ECO:0000313" key="2">
    <source>
        <dbReference type="EMBL" id="KAK8075438.1"/>
    </source>
</evidence>
<feature type="region of interest" description="Disordered" evidence="1">
    <location>
        <begin position="109"/>
        <end position="184"/>
    </location>
</feature>